<dbReference type="SUPFAM" id="SSF48208">
    <property type="entry name" value="Six-hairpin glycosidases"/>
    <property type="match status" value="1"/>
</dbReference>
<dbReference type="InterPro" id="IPR054491">
    <property type="entry name" value="MGH1-like_GH"/>
</dbReference>
<feature type="domain" description="Putative glycogen debranching enzyme N-terminal" evidence="1">
    <location>
        <begin position="29"/>
        <end position="222"/>
    </location>
</feature>
<keyword evidence="4" id="KW-1185">Reference proteome</keyword>
<dbReference type="EMBL" id="CP048877">
    <property type="protein sequence ID" value="QIJ72119.1"/>
    <property type="molecule type" value="Genomic_DNA"/>
</dbReference>
<dbReference type="Proteomes" id="UP000502179">
    <property type="component" value="Chromosome"/>
</dbReference>
<dbReference type="KEGG" id="tav:G4V39_07490"/>
<evidence type="ECO:0000313" key="4">
    <source>
        <dbReference type="Proteomes" id="UP000502179"/>
    </source>
</evidence>
<feature type="domain" description="Mannosylglycerate hydrolase MGH1-like glycoside hydrolase" evidence="2">
    <location>
        <begin position="308"/>
        <end position="607"/>
    </location>
</feature>
<dbReference type="Gene3D" id="1.50.10.10">
    <property type="match status" value="1"/>
</dbReference>
<dbReference type="GO" id="GO:0005975">
    <property type="term" value="P:carbohydrate metabolic process"/>
    <property type="evidence" value="ECO:0007669"/>
    <property type="project" value="InterPro"/>
</dbReference>
<dbReference type="InterPro" id="IPR032856">
    <property type="entry name" value="GDE_N_bis"/>
</dbReference>
<evidence type="ECO:0000259" key="1">
    <source>
        <dbReference type="Pfam" id="PF14742"/>
    </source>
</evidence>
<dbReference type="AlphaFoldDB" id="A0A6G7PWQ3"/>
<sequence length="719" mass="82086">MAHQEIICVENRFYILTTSARIDDRPRVLKEGDTFAIFNRFGDIEALGSNDYGLFHEGTRFLSRLRLTVAGLAPLLLSSTIREDNIFFNVDLTNPDILCEDRLEIPKGTVHLLRTKFLYQGCCYERLEVENFGLCAVELAISYSFEADYADIFEVRGLKRARRGRFFSPEVTSDEVVFSYQGLDGVRRRTKLRFEPSPDTLTANEALFRLSLRPRESKTIFVSVACLRGEGTVETSYRQAALEARSRLVDFRHQTCEIYTSNEQFNRWLQRSFSDIFIMLTQTPYGLYPYAGIPWFSTIFGRDGIITALECLWINPEIARGVLSCLSATQAREMDPEADAEPGKIVHEIRLNETAATGEIPFAFYYGTVDATPLFVLLAGAYYQRTQDLDFIRQIWPHILLALEWIEKYGDLDDDGLVEYASSGPGLVNKGWKDSHDSVFYEDGRLAEGPIALVEVQGYVYQAWLWGARLASALGEESLAQRLMTQAKLLRRRINKLFWSEELGTYVLALDGQKRPCRVRTSNAGHLLFTEVADETMAHRVAERLFLPDSFSGWGIRTLSTLEVRYNPMSYHNGSIWPHDNALIAYGLKNYGLRGQFLKLFEALFEASNFFELHRMPELFCGFPRRPHEGPTAYPVSCNPQAWSAAVVFFLLQASLGLRFEEGGIRFYHPILPDFLDRIWIKNLWLAGGKVDLLIRKLDGDVVINVFKKRGDFEVVVVK</sequence>
<dbReference type="Pfam" id="PF22422">
    <property type="entry name" value="MGH1-like_GH"/>
    <property type="match status" value="1"/>
</dbReference>
<evidence type="ECO:0000259" key="2">
    <source>
        <dbReference type="Pfam" id="PF22422"/>
    </source>
</evidence>
<gene>
    <name evidence="3" type="ORF">G4V39_07490</name>
</gene>
<dbReference type="RefSeq" id="WP_166032337.1">
    <property type="nucleotide sequence ID" value="NZ_CP048877.1"/>
</dbReference>
<reference evidence="3 4" key="1">
    <citation type="submission" date="2020-02" db="EMBL/GenBank/DDBJ databases">
        <title>Genome analysis of Thermosulfuriphilus ammonigenes ST65T, an anaerobic thermophilic chemolithoautotrophic bacterium isolated from a deep-sea hydrothermal vent.</title>
        <authorList>
            <person name="Slobodkina G."/>
            <person name="Allioux M."/>
            <person name="Merkel A."/>
            <person name="Alain K."/>
            <person name="Jebbar M."/>
            <person name="Slobodkin A."/>
        </authorList>
    </citation>
    <scope>NUCLEOTIDE SEQUENCE [LARGE SCALE GENOMIC DNA]</scope>
    <source>
        <strain evidence="3 4">ST65</strain>
    </source>
</reference>
<accession>A0A6G7PWQ3</accession>
<proteinExistence type="predicted"/>
<name>A0A6G7PWQ3_9BACT</name>
<evidence type="ECO:0000313" key="3">
    <source>
        <dbReference type="EMBL" id="QIJ72119.1"/>
    </source>
</evidence>
<dbReference type="InterPro" id="IPR008928">
    <property type="entry name" value="6-hairpin_glycosidase_sf"/>
</dbReference>
<organism evidence="3 4">
    <name type="scientific">Thermosulfuriphilus ammonigenes</name>
    <dbReference type="NCBI Taxonomy" id="1936021"/>
    <lineage>
        <taxon>Bacteria</taxon>
        <taxon>Pseudomonadati</taxon>
        <taxon>Thermodesulfobacteriota</taxon>
        <taxon>Thermodesulfobacteria</taxon>
        <taxon>Thermodesulfobacteriales</taxon>
        <taxon>Thermodesulfobacteriaceae</taxon>
        <taxon>Thermosulfuriphilus</taxon>
    </lineage>
</organism>
<dbReference type="InterPro" id="IPR012341">
    <property type="entry name" value="6hp_glycosidase-like_sf"/>
</dbReference>
<dbReference type="Pfam" id="PF14742">
    <property type="entry name" value="GDE_N_bis"/>
    <property type="match status" value="1"/>
</dbReference>
<protein>
    <submittedName>
        <fullName evidence="3">Amylo-alpha-1,6-glucosidase</fullName>
    </submittedName>
</protein>